<evidence type="ECO:0000256" key="1">
    <source>
        <dbReference type="SAM" id="Phobius"/>
    </source>
</evidence>
<reference evidence="2" key="2">
    <citation type="submission" date="2023-06" db="EMBL/GenBank/DDBJ databases">
        <authorList>
            <consortium name="Lawrence Berkeley National Laboratory"/>
            <person name="Haridas S."/>
            <person name="Hensen N."/>
            <person name="Bonometti L."/>
            <person name="Westerberg I."/>
            <person name="Brannstrom I.O."/>
            <person name="Guillou S."/>
            <person name="Cros-Aarteil S."/>
            <person name="Calhoun S."/>
            <person name="Kuo A."/>
            <person name="Mondo S."/>
            <person name="Pangilinan J."/>
            <person name="Riley R."/>
            <person name="Labutti K."/>
            <person name="Andreopoulos B."/>
            <person name="Lipzen A."/>
            <person name="Chen C."/>
            <person name="Yanf M."/>
            <person name="Daum C."/>
            <person name="Ng V."/>
            <person name="Clum A."/>
            <person name="Steindorff A."/>
            <person name="Ohm R."/>
            <person name="Martin F."/>
            <person name="Silar P."/>
            <person name="Natvig D."/>
            <person name="Lalanne C."/>
            <person name="Gautier V."/>
            <person name="Ament-Velasquez S.L."/>
            <person name="Kruys A."/>
            <person name="Hutchinson M.I."/>
            <person name="Powell A.J."/>
            <person name="Barry K."/>
            <person name="Miller A.N."/>
            <person name="Grigoriev I.V."/>
            <person name="Debuchy R."/>
            <person name="Gladieux P."/>
            <person name="Thoren M.H."/>
            <person name="Johannesson H."/>
        </authorList>
    </citation>
    <scope>NUCLEOTIDE SEQUENCE</scope>
    <source>
        <strain evidence="2">CBS 560.94</strain>
    </source>
</reference>
<dbReference type="Proteomes" id="UP001278500">
    <property type="component" value="Unassembled WGS sequence"/>
</dbReference>
<accession>A0AAE0MUI7</accession>
<sequence length="76" mass="8468">MPAIQRSVVVRDTLNLIAKRHSNWAGKEAGVIVVFCVVFIVLVGLVALFIHKNLLNPPLSHFTQEHVGHNEEMKKG</sequence>
<evidence type="ECO:0000313" key="2">
    <source>
        <dbReference type="EMBL" id="KAK3351517.1"/>
    </source>
</evidence>
<dbReference type="GeneID" id="87866606"/>
<dbReference type="AlphaFoldDB" id="A0AAE0MUI7"/>
<dbReference type="EMBL" id="JAUEPP010000002">
    <property type="protein sequence ID" value="KAK3351517.1"/>
    <property type="molecule type" value="Genomic_DNA"/>
</dbReference>
<keyword evidence="1" id="KW-1133">Transmembrane helix</keyword>
<protein>
    <submittedName>
        <fullName evidence="2">Uncharacterized protein</fullName>
    </submittedName>
</protein>
<keyword evidence="1" id="KW-0812">Transmembrane</keyword>
<feature type="transmembrane region" description="Helical" evidence="1">
    <location>
        <begin position="29"/>
        <end position="50"/>
    </location>
</feature>
<name>A0AAE0MUI7_9PEZI</name>
<evidence type="ECO:0000313" key="3">
    <source>
        <dbReference type="Proteomes" id="UP001278500"/>
    </source>
</evidence>
<dbReference type="RefSeq" id="XP_062684812.1">
    <property type="nucleotide sequence ID" value="XM_062829452.1"/>
</dbReference>
<gene>
    <name evidence="2" type="ORF">B0H65DRAFT_546543</name>
</gene>
<reference evidence="2" key="1">
    <citation type="journal article" date="2023" name="Mol. Phylogenet. Evol.">
        <title>Genome-scale phylogeny and comparative genomics of the fungal order Sordariales.</title>
        <authorList>
            <person name="Hensen N."/>
            <person name="Bonometti L."/>
            <person name="Westerberg I."/>
            <person name="Brannstrom I.O."/>
            <person name="Guillou S."/>
            <person name="Cros-Aarteil S."/>
            <person name="Calhoun S."/>
            <person name="Haridas S."/>
            <person name="Kuo A."/>
            <person name="Mondo S."/>
            <person name="Pangilinan J."/>
            <person name="Riley R."/>
            <person name="LaButti K."/>
            <person name="Andreopoulos B."/>
            <person name="Lipzen A."/>
            <person name="Chen C."/>
            <person name="Yan M."/>
            <person name="Daum C."/>
            <person name="Ng V."/>
            <person name="Clum A."/>
            <person name="Steindorff A."/>
            <person name="Ohm R.A."/>
            <person name="Martin F."/>
            <person name="Silar P."/>
            <person name="Natvig D.O."/>
            <person name="Lalanne C."/>
            <person name="Gautier V."/>
            <person name="Ament-Velasquez S.L."/>
            <person name="Kruys A."/>
            <person name="Hutchinson M.I."/>
            <person name="Powell A.J."/>
            <person name="Barry K."/>
            <person name="Miller A.N."/>
            <person name="Grigoriev I.V."/>
            <person name="Debuchy R."/>
            <person name="Gladieux P."/>
            <person name="Hiltunen Thoren M."/>
            <person name="Johannesson H."/>
        </authorList>
    </citation>
    <scope>NUCLEOTIDE SEQUENCE</scope>
    <source>
        <strain evidence="2">CBS 560.94</strain>
    </source>
</reference>
<keyword evidence="3" id="KW-1185">Reference proteome</keyword>
<proteinExistence type="predicted"/>
<keyword evidence="1" id="KW-0472">Membrane</keyword>
<comment type="caution">
    <text evidence="2">The sequence shown here is derived from an EMBL/GenBank/DDBJ whole genome shotgun (WGS) entry which is preliminary data.</text>
</comment>
<organism evidence="2 3">
    <name type="scientific">Neurospora tetraspora</name>
    <dbReference type="NCBI Taxonomy" id="94610"/>
    <lineage>
        <taxon>Eukaryota</taxon>
        <taxon>Fungi</taxon>
        <taxon>Dikarya</taxon>
        <taxon>Ascomycota</taxon>
        <taxon>Pezizomycotina</taxon>
        <taxon>Sordariomycetes</taxon>
        <taxon>Sordariomycetidae</taxon>
        <taxon>Sordariales</taxon>
        <taxon>Sordariaceae</taxon>
        <taxon>Neurospora</taxon>
    </lineage>
</organism>